<evidence type="ECO:0000256" key="1">
    <source>
        <dbReference type="SAM" id="SignalP"/>
    </source>
</evidence>
<dbReference type="Proteomes" id="UP000663828">
    <property type="component" value="Unassembled WGS sequence"/>
</dbReference>
<organism evidence="3 4">
    <name type="scientific">Adineta ricciae</name>
    <name type="common">Rotifer</name>
    <dbReference type="NCBI Taxonomy" id="249248"/>
    <lineage>
        <taxon>Eukaryota</taxon>
        <taxon>Metazoa</taxon>
        <taxon>Spiralia</taxon>
        <taxon>Gnathifera</taxon>
        <taxon>Rotifera</taxon>
        <taxon>Eurotatoria</taxon>
        <taxon>Bdelloidea</taxon>
        <taxon>Adinetida</taxon>
        <taxon>Adinetidae</taxon>
        <taxon>Adineta</taxon>
    </lineage>
</organism>
<protein>
    <recommendedName>
        <fullName evidence="2">Cystatin domain-containing protein</fullName>
    </recommendedName>
</protein>
<evidence type="ECO:0000313" key="4">
    <source>
        <dbReference type="Proteomes" id="UP000663828"/>
    </source>
</evidence>
<dbReference type="EMBL" id="CAJNOR010006907">
    <property type="protein sequence ID" value="CAF1606303.1"/>
    <property type="molecule type" value="Genomic_DNA"/>
</dbReference>
<dbReference type="AlphaFoldDB" id="A0A816BBZ1"/>
<dbReference type="InterPro" id="IPR046350">
    <property type="entry name" value="Cystatin_sf"/>
</dbReference>
<feature type="domain" description="Cystatin" evidence="2">
    <location>
        <begin position="36"/>
        <end position="81"/>
    </location>
</feature>
<dbReference type="CDD" id="cd00042">
    <property type="entry name" value="CY"/>
    <property type="match status" value="1"/>
</dbReference>
<keyword evidence="4" id="KW-1185">Reference proteome</keyword>
<accession>A0A816BBZ1</accession>
<evidence type="ECO:0000313" key="3">
    <source>
        <dbReference type="EMBL" id="CAF1606303.1"/>
    </source>
</evidence>
<comment type="caution">
    <text evidence="3">The sequence shown here is derived from an EMBL/GenBank/DDBJ whole genome shotgun (WGS) entry which is preliminary data.</text>
</comment>
<reference evidence="3" key="1">
    <citation type="submission" date="2021-02" db="EMBL/GenBank/DDBJ databases">
        <authorList>
            <person name="Nowell W R."/>
        </authorList>
    </citation>
    <scope>NUCLEOTIDE SEQUENCE</scope>
</reference>
<evidence type="ECO:0000259" key="2">
    <source>
        <dbReference type="Pfam" id="PF00031"/>
    </source>
</evidence>
<sequence length="113" mass="12504">MHKLAAILLVLIIAFHGTFGQWLVGGYSDYPELIQDDTVLLLTDFAVEYLSTARNLKLTNVEVTRVRTQAVSGTNYKINFTGDDGAQKMECEVVVYLGFNLNKSVSDADCDPL</sequence>
<gene>
    <name evidence="3" type="ORF">XAT740_LOCUS48319</name>
</gene>
<proteinExistence type="predicted"/>
<dbReference type="SUPFAM" id="SSF54403">
    <property type="entry name" value="Cystatin/monellin"/>
    <property type="match status" value="1"/>
</dbReference>
<dbReference type="InterPro" id="IPR000010">
    <property type="entry name" value="Cystatin_dom"/>
</dbReference>
<keyword evidence="1" id="KW-0732">Signal</keyword>
<feature type="chain" id="PRO_5032834790" description="Cystatin domain-containing protein" evidence="1">
    <location>
        <begin position="21"/>
        <end position="113"/>
    </location>
</feature>
<dbReference type="Pfam" id="PF00031">
    <property type="entry name" value="Cystatin"/>
    <property type="match status" value="1"/>
</dbReference>
<name>A0A816BBZ1_ADIRI</name>
<dbReference type="GO" id="GO:0004869">
    <property type="term" value="F:cysteine-type endopeptidase inhibitor activity"/>
    <property type="evidence" value="ECO:0007669"/>
    <property type="project" value="InterPro"/>
</dbReference>
<feature type="signal peptide" evidence="1">
    <location>
        <begin position="1"/>
        <end position="20"/>
    </location>
</feature>
<dbReference type="Gene3D" id="3.10.450.10">
    <property type="match status" value="1"/>
</dbReference>